<comment type="caution">
    <text evidence="1">The sequence shown here is derived from an EMBL/GenBank/DDBJ whole genome shotgun (WGS) entry which is preliminary data.</text>
</comment>
<reference evidence="2" key="1">
    <citation type="journal article" date="2019" name="Int. J. Syst. Evol. Microbiol.">
        <title>The Global Catalogue of Microorganisms (GCM) 10K type strain sequencing project: providing services to taxonomists for standard genome sequencing and annotation.</title>
        <authorList>
            <consortium name="The Broad Institute Genomics Platform"/>
            <consortium name="The Broad Institute Genome Sequencing Center for Infectious Disease"/>
            <person name="Wu L."/>
            <person name="Ma J."/>
        </authorList>
    </citation>
    <scope>NUCLEOTIDE SEQUENCE [LARGE SCALE GENOMIC DNA]</scope>
    <source>
        <strain evidence="2">JCM 18459</strain>
    </source>
</reference>
<sequence>MTSVERMSATDETRRKGTELLRLHEADELLSVVNVWDAVSARTVAAVEGTRALATASHSIAASFGYEDGENIPVALMLEQVGRIVAATDLPVSADLEGGYGDAAETVRRAIGVGVVGANIEDQMKPLDEAVRQVEAIMRVASEEGVDFVLNARTDAFVLNREGDPDENLATALERGRAFLDAGAPVVFVPGKLTEAQIETLVEAFGPRRLTTIGIPGTPSSAWQQEHGVARISYGPLSQNVALTALQQLAEDVEQRGGGIPEGTRILN</sequence>
<protein>
    <submittedName>
        <fullName evidence="1">Isocitrate lyase/phosphoenolpyruvate mutase family protein</fullName>
    </submittedName>
</protein>
<evidence type="ECO:0000313" key="2">
    <source>
        <dbReference type="Proteomes" id="UP001500221"/>
    </source>
</evidence>
<dbReference type="CDD" id="cd00377">
    <property type="entry name" value="ICL_PEPM"/>
    <property type="match status" value="1"/>
</dbReference>
<dbReference type="PANTHER" id="PTHR42905:SF16">
    <property type="entry name" value="CARBOXYPHOSPHONOENOLPYRUVATE PHOSPHONOMUTASE-LIKE PROTEIN (AFU_ORTHOLOGUE AFUA_5G07230)"/>
    <property type="match status" value="1"/>
</dbReference>
<dbReference type="Gene3D" id="3.20.20.60">
    <property type="entry name" value="Phosphoenolpyruvate-binding domains"/>
    <property type="match status" value="1"/>
</dbReference>
<dbReference type="EMBL" id="BAABKG010000005">
    <property type="protein sequence ID" value="GAA5153682.1"/>
    <property type="molecule type" value="Genomic_DNA"/>
</dbReference>
<accession>A0ABP9PX29</accession>
<keyword evidence="2" id="KW-1185">Reference proteome</keyword>
<organism evidence="1 2">
    <name type="scientific">Nocardioides marinquilinus</name>
    <dbReference type="NCBI Taxonomy" id="1210400"/>
    <lineage>
        <taxon>Bacteria</taxon>
        <taxon>Bacillati</taxon>
        <taxon>Actinomycetota</taxon>
        <taxon>Actinomycetes</taxon>
        <taxon>Propionibacteriales</taxon>
        <taxon>Nocardioidaceae</taxon>
        <taxon>Nocardioides</taxon>
    </lineage>
</organism>
<keyword evidence="1" id="KW-0456">Lyase</keyword>
<dbReference type="PANTHER" id="PTHR42905">
    <property type="entry name" value="PHOSPHOENOLPYRUVATE CARBOXYLASE"/>
    <property type="match status" value="1"/>
</dbReference>
<evidence type="ECO:0000313" key="1">
    <source>
        <dbReference type="EMBL" id="GAA5153682.1"/>
    </source>
</evidence>
<dbReference type="Proteomes" id="UP001500221">
    <property type="component" value="Unassembled WGS sequence"/>
</dbReference>
<proteinExistence type="predicted"/>
<dbReference type="Pfam" id="PF13714">
    <property type="entry name" value="PEP_mutase"/>
    <property type="match status" value="1"/>
</dbReference>
<name>A0ABP9PX29_9ACTN</name>
<dbReference type="InterPro" id="IPR039556">
    <property type="entry name" value="ICL/PEPM"/>
</dbReference>
<dbReference type="InterPro" id="IPR015813">
    <property type="entry name" value="Pyrv/PenolPyrv_kinase-like_dom"/>
</dbReference>
<dbReference type="GO" id="GO:0016829">
    <property type="term" value="F:lyase activity"/>
    <property type="evidence" value="ECO:0007669"/>
    <property type="project" value="UniProtKB-KW"/>
</dbReference>
<dbReference type="InterPro" id="IPR040442">
    <property type="entry name" value="Pyrv_kinase-like_dom_sf"/>
</dbReference>
<gene>
    <name evidence="1" type="ORF">GCM10023340_36060</name>
</gene>
<dbReference type="SUPFAM" id="SSF51621">
    <property type="entry name" value="Phosphoenolpyruvate/pyruvate domain"/>
    <property type="match status" value="1"/>
</dbReference>